<dbReference type="EMBL" id="NEVS01000004">
    <property type="protein sequence ID" value="OZI59905.1"/>
    <property type="molecule type" value="Genomic_DNA"/>
</dbReference>
<protein>
    <submittedName>
        <fullName evidence="1">Uncharacterized protein</fullName>
    </submittedName>
</protein>
<dbReference type="AlphaFoldDB" id="A0A261UE90"/>
<reference evidence="2" key="1">
    <citation type="submission" date="2017-05" db="EMBL/GenBank/DDBJ databases">
        <title>Complete and WGS of Bordetella genogroups.</title>
        <authorList>
            <person name="Spilker T."/>
            <person name="Lipuma J."/>
        </authorList>
    </citation>
    <scope>NUCLEOTIDE SEQUENCE [LARGE SCALE GENOMIC DNA]</scope>
    <source>
        <strain evidence="2">AU8856</strain>
    </source>
</reference>
<gene>
    <name evidence="1" type="ORF">CAL28_10470</name>
</gene>
<evidence type="ECO:0000313" key="1">
    <source>
        <dbReference type="EMBL" id="OZI59905.1"/>
    </source>
</evidence>
<evidence type="ECO:0000313" key="2">
    <source>
        <dbReference type="Proteomes" id="UP000215767"/>
    </source>
</evidence>
<accession>A0A261UE90</accession>
<dbReference type="RefSeq" id="WP_094841324.1">
    <property type="nucleotide sequence ID" value="NZ_NEVS01000004.1"/>
</dbReference>
<keyword evidence="2" id="KW-1185">Reference proteome</keyword>
<dbReference type="OrthoDB" id="9115426at2"/>
<name>A0A261UE90_9BORD</name>
<organism evidence="1 2">
    <name type="scientific">Bordetella genomosp. 11</name>
    <dbReference type="NCBI Taxonomy" id="1416808"/>
    <lineage>
        <taxon>Bacteria</taxon>
        <taxon>Pseudomonadati</taxon>
        <taxon>Pseudomonadota</taxon>
        <taxon>Betaproteobacteria</taxon>
        <taxon>Burkholderiales</taxon>
        <taxon>Alcaligenaceae</taxon>
        <taxon>Bordetella</taxon>
    </lineage>
</organism>
<sequence length="449" mass="48784">MDNKTVLMEALERMDRARAILTNGNPTPNCNWGMLDTSDLRQRVPPAASEAGAVPLAYLWTHGTQKCLFYTHRRAQMHADSHGGGVTPLYAAPAAQPEKQAGQDDAVELLKKFMDYRDADYVPNGLFERASKIIDAAPPAPSQQAAPGAEPDYEWVQRGLELAKTLGAHPVGSALHSKSWLAMRDYLQERASPAAESAEPTEPPLRDEDGQGWHWIRWYRNMYKVPLKAARAEWDIQIAATTAATADAQGNIAASVSDKAGCISHSAGSDKQADAQGDERAADIQAIDEAIDHYGAACVYQGMYGCGGEQIGDELRAMNEARRRKSAAITLVCKALSRQPSAAASAELTPAARDVLAERQRQISVEGWHAAEDDNHEDGQMAAAAACYAMFTQAYPPGDPVQYWPWDKSWWKPSTPRRNLVKAGALILAEIERLDRAALAAAKPEGGAE</sequence>
<comment type="caution">
    <text evidence="1">The sequence shown here is derived from an EMBL/GenBank/DDBJ whole genome shotgun (WGS) entry which is preliminary data.</text>
</comment>
<dbReference type="Proteomes" id="UP000215767">
    <property type="component" value="Unassembled WGS sequence"/>
</dbReference>
<proteinExistence type="predicted"/>